<gene>
    <name evidence="1" type="ORF">RBB77_14985</name>
</gene>
<sequence length="87" mass="9361">MLDLSSSLWQEARIHYQPYRARLFLRARDSARGGAVDVVGTEHIAPDGSEAWLFTAVVSASLGKAPPPVEANLQVPLKAEGRSFGAV</sequence>
<proteinExistence type="predicted"/>
<dbReference type="AlphaFoldDB" id="A0AAU7ZM48"/>
<name>A0AAU7ZM48_9BACT</name>
<accession>A0AAU7ZM48</accession>
<organism evidence="1">
    <name type="scientific">Tunturiibacter psychrotolerans</name>
    <dbReference type="NCBI Taxonomy" id="3069686"/>
    <lineage>
        <taxon>Bacteria</taxon>
        <taxon>Pseudomonadati</taxon>
        <taxon>Acidobacteriota</taxon>
        <taxon>Terriglobia</taxon>
        <taxon>Terriglobales</taxon>
        <taxon>Acidobacteriaceae</taxon>
        <taxon>Tunturiibacter</taxon>
    </lineage>
</organism>
<evidence type="ECO:0000313" key="1">
    <source>
        <dbReference type="EMBL" id="XCB31748.1"/>
    </source>
</evidence>
<reference evidence="1" key="1">
    <citation type="submission" date="2023-08" db="EMBL/GenBank/DDBJ databases">
        <authorList>
            <person name="Messyasz A."/>
            <person name="Mannisto M.K."/>
            <person name="Kerkhof L.J."/>
            <person name="Haggblom M."/>
        </authorList>
    </citation>
    <scope>NUCLEOTIDE SEQUENCE</scope>
    <source>
        <strain evidence="1">X5P6</strain>
    </source>
</reference>
<reference evidence="1" key="2">
    <citation type="journal article" date="2024" name="Environ. Microbiol.">
        <title>Genome analysis and description of Tunturibacter gen. nov. expands the diversity of Terriglobia in tundra soils.</title>
        <authorList>
            <person name="Messyasz A."/>
            <person name="Mannisto M.K."/>
            <person name="Kerkhof L.J."/>
            <person name="Haggblom M.M."/>
        </authorList>
    </citation>
    <scope>NUCLEOTIDE SEQUENCE</scope>
    <source>
        <strain evidence="1">X5P6</strain>
    </source>
</reference>
<dbReference type="EMBL" id="CP132942">
    <property type="protein sequence ID" value="XCB31748.1"/>
    <property type="molecule type" value="Genomic_DNA"/>
</dbReference>
<dbReference type="RefSeq" id="WP_353062592.1">
    <property type="nucleotide sequence ID" value="NZ_CP132942.1"/>
</dbReference>
<dbReference type="KEGG" id="tpsc:RBB77_14985"/>
<protein>
    <submittedName>
        <fullName evidence="1">Uncharacterized protein</fullName>
    </submittedName>
</protein>